<organism evidence="4 5">
    <name type="scientific">Paenibacillus nasutitermitis</name>
    <dbReference type="NCBI Taxonomy" id="1652958"/>
    <lineage>
        <taxon>Bacteria</taxon>
        <taxon>Bacillati</taxon>
        <taxon>Bacillota</taxon>
        <taxon>Bacilli</taxon>
        <taxon>Bacillales</taxon>
        <taxon>Paenibacillaceae</taxon>
        <taxon>Paenibacillus</taxon>
    </lineage>
</organism>
<sequence length="158" mass="17390">MKTKLILLLIVALFAGLLTGIWFIENKREIVVEVELDPKELVADGKSQITFHITVTNPDGSPRAGDELGLVRMKGYGQLKASRVKTDAEGKASIDYYSYRVGSYSPAVTNEIMVTDDSVGRIIGIKKRVLFDVPVVEPEKSDMQPGQKDKESHIQLGG</sequence>
<dbReference type="SUPFAM" id="SSF49373">
    <property type="entry name" value="Invasin/intimin cell-adhesion fragments"/>
    <property type="match status" value="1"/>
</dbReference>
<comment type="caution">
    <text evidence="4">The sequence shown here is derived from an EMBL/GenBank/DDBJ whole genome shotgun (WGS) entry which is preliminary data.</text>
</comment>
<dbReference type="InterPro" id="IPR013783">
    <property type="entry name" value="Ig-like_fold"/>
</dbReference>
<dbReference type="InterPro" id="IPR003344">
    <property type="entry name" value="Big_1_dom"/>
</dbReference>
<dbReference type="RefSeq" id="WP_188992965.1">
    <property type="nucleotide sequence ID" value="NZ_BMHP01000002.1"/>
</dbReference>
<dbReference type="Gene3D" id="2.60.40.10">
    <property type="entry name" value="Immunoglobulins"/>
    <property type="match status" value="1"/>
</dbReference>
<name>A0A916Z1H1_9BACL</name>
<evidence type="ECO:0000313" key="4">
    <source>
        <dbReference type="EMBL" id="GGD72066.1"/>
    </source>
</evidence>
<dbReference type="Pfam" id="PF02369">
    <property type="entry name" value="Big_1"/>
    <property type="match status" value="1"/>
</dbReference>
<feature type="region of interest" description="Disordered" evidence="2">
    <location>
        <begin position="138"/>
        <end position="158"/>
    </location>
</feature>
<evidence type="ECO:0000259" key="3">
    <source>
        <dbReference type="Pfam" id="PF02369"/>
    </source>
</evidence>
<accession>A0A916Z1H1</accession>
<gene>
    <name evidence="4" type="ORF">GCM10010911_32480</name>
</gene>
<dbReference type="Proteomes" id="UP000612456">
    <property type="component" value="Unassembled WGS sequence"/>
</dbReference>
<dbReference type="AlphaFoldDB" id="A0A916Z1H1"/>
<feature type="domain" description="Big-1" evidence="3">
    <location>
        <begin position="33"/>
        <end position="106"/>
    </location>
</feature>
<evidence type="ECO:0000256" key="2">
    <source>
        <dbReference type="SAM" id="MobiDB-lite"/>
    </source>
</evidence>
<reference evidence="4" key="2">
    <citation type="submission" date="2020-09" db="EMBL/GenBank/DDBJ databases">
        <authorList>
            <person name="Sun Q."/>
            <person name="Zhou Y."/>
        </authorList>
    </citation>
    <scope>NUCLEOTIDE SEQUENCE</scope>
    <source>
        <strain evidence="4">CGMCC 1.15178</strain>
    </source>
</reference>
<comment type="similarity">
    <text evidence="1">Belongs to the intimin/invasin family.</text>
</comment>
<protein>
    <recommendedName>
        <fullName evidence="3">Big-1 domain-containing protein</fullName>
    </recommendedName>
</protein>
<dbReference type="InterPro" id="IPR008964">
    <property type="entry name" value="Invasin/intimin_cell_adhesion"/>
</dbReference>
<reference evidence="4" key="1">
    <citation type="journal article" date="2014" name="Int. J. Syst. Evol. Microbiol.">
        <title>Complete genome sequence of Corynebacterium casei LMG S-19264T (=DSM 44701T), isolated from a smear-ripened cheese.</title>
        <authorList>
            <consortium name="US DOE Joint Genome Institute (JGI-PGF)"/>
            <person name="Walter F."/>
            <person name="Albersmeier A."/>
            <person name="Kalinowski J."/>
            <person name="Ruckert C."/>
        </authorList>
    </citation>
    <scope>NUCLEOTIDE SEQUENCE</scope>
    <source>
        <strain evidence="4">CGMCC 1.15178</strain>
    </source>
</reference>
<dbReference type="EMBL" id="BMHP01000002">
    <property type="protein sequence ID" value="GGD72066.1"/>
    <property type="molecule type" value="Genomic_DNA"/>
</dbReference>
<evidence type="ECO:0000313" key="5">
    <source>
        <dbReference type="Proteomes" id="UP000612456"/>
    </source>
</evidence>
<evidence type="ECO:0000256" key="1">
    <source>
        <dbReference type="ARBA" id="ARBA00010116"/>
    </source>
</evidence>
<keyword evidence="5" id="KW-1185">Reference proteome</keyword>
<proteinExistence type="inferred from homology"/>